<dbReference type="Pfam" id="PF13189">
    <property type="entry name" value="Cytidylate_kin2"/>
    <property type="match status" value="1"/>
</dbReference>
<dbReference type="EMBL" id="MTKO01000121">
    <property type="protein sequence ID" value="RWX43375.1"/>
    <property type="molecule type" value="Genomic_DNA"/>
</dbReference>
<gene>
    <name evidence="2" type="ORF">H206_02754</name>
</gene>
<dbReference type="GO" id="GO:0016301">
    <property type="term" value="F:kinase activity"/>
    <property type="evidence" value="ECO:0007669"/>
    <property type="project" value="UniProtKB-KW"/>
</dbReference>
<dbReference type="AlphaFoldDB" id="A0A444IRM2"/>
<reference evidence="2 3" key="1">
    <citation type="submission" date="2017-01" db="EMBL/GenBank/DDBJ databases">
        <title>The cable genome- insights into the physiology and evolution of filamentous bacteria capable of sulfide oxidation via long distance electron transfer.</title>
        <authorList>
            <person name="Schreiber L."/>
            <person name="Bjerg J.T."/>
            <person name="Boggild A."/>
            <person name="Van De Vossenberg J."/>
            <person name="Meysman F."/>
            <person name="Nielsen L.P."/>
            <person name="Schramm A."/>
            <person name="Kjeldsen K.U."/>
        </authorList>
    </citation>
    <scope>NUCLEOTIDE SEQUENCE [LARGE SCALE GENOMIC DNA]</scope>
    <source>
        <strain evidence="2">MCF</strain>
    </source>
</reference>
<keyword evidence="2" id="KW-0418">Kinase</keyword>
<dbReference type="Pfam" id="PF04972">
    <property type="entry name" value="BON"/>
    <property type="match status" value="1"/>
</dbReference>
<evidence type="ECO:0000313" key="2">
    <source>
        <dbReference type="EMBL" id="RWX43375.1"/>
    </source>
</evidence>
<name>A0A444IRM2_9BACT</name>
<dbReference type="Proteomes" id="UP000287853">
    <property type="component" value="Unassembled WGS sequence"/>
</dbReference>
<evidence type="ECO:0000313" key="3">
    <source>
        <dbReference type="Proteomes" id="UP000287853"/>
    </source>
</evidence>
<dbReference type="InterPro" id="IPR027417">
    <property type="entry name" value="P-loop_NTPase"/>
</dbReference>
<dbReference type="InterPro" id="IPR007055">
    <property type="entry name" value="BON_dom"/>
</dbReference>
<accession>A0A444IRM2</accession>
<proteinExistence type="predicted"/>
<protein>
    <submittedName>
        <fullName evidence="2">Cytidylate kinase</fullName>
    </submittedName>
</protein>
<feature type="domain" description="BON" evidence="1">
    <location>
        <begin position="199"/>
        <end position="267"/>
    </location>
</feature>
<sequence>MAIITISRGTYAGGKDVASQLAKNLDYPVLSREEVLHEIDRDYGIPETTINKTMNGAPPFWQQVPGKRLAYVKCITAAILAHAKEGNLVYHGVNGHLLLSHLPQVLRVRVIANMEYRVEALMKRETLSKEKAIAHIQRVSKDRSRWTKLLYNVDWKDPGLYDVILNLDKVSTETACTAIAGMAEQKEFMPSPKNQKIFEDFRLSCRVWATLANNPATNCAAIQVHANDGEVIIDGTANSVKALELIPQIARSVEGVSRVQCEVGVGTNWYW</sequence>
<dbReference type="Gene3D" id="3.40.50.300">
    <property type="entry name" value="P-loop containing nucleotide triphosphate hydrolases"/>
    <property type="match status" value="1"/>
</dbReference>
<organism evidence="2 3">
    <name type="scientific">Candidatus Electrothrix aarhusensis</name>
    <dbReference type="NCBI Taxonomy" id="1859131"/>
    <lineage>
        <taxon>Bacteria</taxon>
        <taxon>Pseudomonadati</taxon>
        <taxon>Thermodesulfobacteriota</taxon>
        <taxon>Desulfobulbia</taxon>
        <taxon>Desulfobulbales</taxon>
        <taxon>Desulfobulbaceae</taxon>
        <taxon>Candidatus Electrothrix</taxon>
    </lineage>
</organism>
<comment type="caution">
    <text evidence="2">The sequence shown here is derived from an EMBL/GenBank/DDBJ whole genome shotgun (WGS) entry which is preliminary data.</text>
</comment>
<evidence type="ECO:0000259" key="1">
    <source>
        <dbReference type="PROSITE" id="PS50914"/>
    </source>
</evidence>
<dbReference type="PROSITE" id="PS50914">
    <property type="entry name" value="BON"/>
    <property type="match status" value="1"/>
</dbReference>
<keyword evidence="2" id="KW-0808">Transferase</keyword>
<keyword evidence="3" id="KW-1185">Reference proteome</keyword>